<organism evidence="1 2">
    <name type="scientific">Aeromicrobium endophyticum</name>
    <dbReference type="NCBI Taxonomy" id="2292704"/>
    <lineage>
        <taxon>Bacteria</taxon>
        <taxon>Bacillati</taxon>
        <taxon>Actinomycetota</taxon>
        <taxon>Actinomycetes</taxon>
        <taxon>Propionibacteriales</taxon>
        <taxon>Nocardioidaceae</taxon>
        <taxon>Aeromicrobium</taxon>
    </lineage>
</organism>
<gene>
    <name evidence="1" type="ORF">DX116_08900</name>
</gene>
<sequence>MKTTRYELVQRAGIWLDRWTAQLWDKLVAKFPGLILTQGVNSGAAASAGTHRGLGVLDLYLGRWAAKWRDVLRYAFDIGFFGWYRPELWVWRAGKKVREWKTHMHLGVRGCVRAAASLKAQFTSWLRGRNGLQGDGRDAFTYRPKSASKAAPYSEPKPAKPPKPARKIYPWFNVAFLNGWGNSVEGGRNFLSRVVGMARSLGAGRPAVIGYAELREGQVSALSKELGRKGRGSYRLVAYSEDNMVAAFARPHVKVLGYSFSKFSKQHGGNVEGVLRVKFIVGGSRAQVGIVHLDHDSPVAFKRSNLTETVAALERYGNTMPSDWKARTVIMGDLNHPTVGETLEALGFKNAGAGAAIDEIYVGEDRALRGAGKNDTNSDHPRVWAKLGRYSK</sequence>
<accession>A0A371PCG9</accession>
<dbReference type="RefSeq" id="WP_119703744.1">
    <property type="nucleotide sequence ID" value="NZ_JBHSOI010000001.1"/>
</dbReference>
<dbReference type="AlphaFoldDB" id="A0A371PCG9"/>
<keyword evidence="2" id="KW-1185">Reference proteome</keyword>
<proteinExistence type="predicted"/>
<dbReference type="SUPFAM" id="SSF56219">
    <property type="entry name" value="DNase I-like"/>
    <property type="match status" value="1"/>
</dbReference>
<dbReference type="InterPro" id="IPR036691">
    <property type="entry name" value="Endo/exonu/phosph_ase_sf"/>
</dbReference>
<comment type="caution">
    <text evidence="1">The sequence shown here is derived from an EMBL/GenBank/DDBJ whole genome shotgun (WGS) entry which is preliminary data.</text>
</comment>
<dbReference type="EMBL" id="QUBR01000001">
    <property type="protein sequence ID" value="REK73634.1"/>
    <property type="molecule type" value="Genomic_DNA"/>
</dbReference>
<dbReference type="OrthoDB" id="5178799at2"/>
<reference evidence="1 2" key="1">
    <citation type="submission" date="2018-08" db="EMBL/GenBank/DDBJ databases">
        <title>Aeromicrobium sp. M2KJ-4, whole genome shotgun sequence.</title>
        <authorList>
            <person name="Tuo L."/>
        </authorList>
    </citation>
    <scope>NUCLEOTIDE SEQUENCE [LARGE SCALE GENOMIC DNA]</scope>
    <source>
        <strain evidence="1 2">M2KJ-4</strain>
    </source>
</reference>
<evidence type="ECO:0008006" key="3">
    <source>
        <dbReference type="Google" id="ProtNLM"/>
    </source>
</evidence>
<dbReference type="Gene3D" id="3.60.10.10">
    <property type="entry name" value="Endonuclease/exonuclease/phosphatase"/>
    <property type="match status" value="1"/>
</dbReference>
<evidence type="ECO:0000313" key="1">
    <source>
        <dbReference type="EMBL" id="REK73634.1"/>
    </source>
</evidence>
<protein>
    <recommendedName>
        <fullName evidence="3">Endonuclease/exonuclease/phosphatase domain-containing protein</fullName>
    </recommendedName>
</protein>
<dbReference type="Proteomes" id="UP000265581">
    <property type="component" value="Unassembled WGS sequence"/>
</dbReference>
<name>A0A371PCG9_9ACTN</name>
<evidence type="ECO:0000313" key="2">
    <source>
        <dbReference type="Proteomes" id="UP000265581"/>
    </source>
</evidence>